<name>A0A6J6WXK4_9ZZZZ</name>
<reference evidence="3" key="1">
    <citation type="submission" date="2020-05" db="EMBL/GenBank/DDBJ databases">
        <authorList>
            <person name="Chiriac C."/>
            <person name="Salcher M."/>
            <person name="Ghai R."/>
            <person name="Kavagutti S V."/>
        </authorList>
    </citation>
    <scope>NUCLEOTIDE SEQUENCE</scope>
</reference>
<protein>
    <submittedName>
        <fullName evidence="3">Unannotated protein</fullName>
    </submittedName>
</protein>
<dbReference type="SUPFAM" id="SSF56112">
    <property type="entry name" value="Protein kinase-like (PK-like)"/>
    <property type="match status" value="1"/>
</dbReference>
<dbReference type="InterPro" id="IPR050154">
    <property type="entry name" value="UbiB_kinase"/>
</dbReference>
<evidence type="ECO:0000256" key="1">
    <source>
        <dbReference type="ARBA" id="ARBA00009670"/>
    </source>
</evidence>
<dbReference type="PROSITE" id="PS50011">
    <property type="entry name" value="PROTEIN_KINASE_DOM"/>
    <property type="match status" value="1"/>
</dbReference>
<proteinExistence type="inferred from homology"/>
<comment type="similarity">
    <text evidence="1">Belongs to the protein kinase superfamily. ADCK protein kinase family.</text>
</comment>
<dbReference type="InterPro" id="IPR000719">
    <property type="entry name" value="Prot_kinase_dom"/>
</dbReference>
<dbReference type="GO" id="GO:0005524">
    <property type="term" value="F:ATP binding"/>
    <property type="evidence" value="ECO:0007669"/>
    <property type="project" value="InterPro"/>
</dbReference>
<evidence type="ECO:0000259" key="2">
    <source>
        <dbReference type="PROSITE" id="PS50011"/>
    </source>
</evidence>
<dbReference type="InterPro" id="IPR004147">
    <property type="entry name" value="ABC1_dom"/>
</dbReference>
<feature type="domain" description="Protein kinase" evidence="2">
    <location>
        <begin position="1"/>
        <end position="177"/>
    </location>
</feature>
<dbReference type="InterPro" id="IPR011009">
    <property type="entry name" value="Kinase-like_dom_sf"/>
</dbReference>
<sequence length="177" mass="18879">MVAATFVDAYLTMVFGDGVFHADPHPGNVFVDSDGCVGFVDFGMTGEVAPATIRSLGGVLLAIVGTDAVIMADALLSLGVAAPNLDRRRLEEDLGRLLSEYAHRPLDEMPVAEVLTKVMGIVRRHHLVLPPDLALLVKTVMMCEGVALQLDPGFLLVPRLLPFASRATSTESDGPQE</sequence>
<dbReference type="Pfam" id="PF03109">
    <property type="entry name" value="ABC1"/>
    <property type="match status" value="1"/>
</dbReference>
<dbReference type="GO" id="GO:0004672">
    <property type="term" value="F:protein kinase activity"/>
    <property type="evidence" value="ECO:0007669"/>
    <property type="project" value="InterPro"/>
</dbReference>
<dbReference type="EMBL" id="CAEZZU010000240">
    <property type="protein sequence ID" value="CAB4789880.1"/>
    <property type="molecule type" value="Genomic_DNA"/>
</dbReference>
<gene>
    <name evidence="3" type="ORF">UFOPK2925_01364</name>
</gene>
<dbReference type="AlphaFoldDB" id="A0A6J6WXK4"/>
<organism evidence="3">
    <name type="scientific">freshwater metagenome</name>
    <dbReference type="NCBI Taxonomy" id="449393"/>
    <lineage>
        <taxon>unclassified sequences</taxon>
        <taxon>metagenomes</taxon>
        <taxon>ecological metagenomes</taxon>
    </lineage>
</organism>
<dbReference type="PANTHER" id="PTHR10566">
    <property type="entry name" value="CHAPERONE-ACTIVITY OF BC1 COMPLEX CABC1 -RELATED"/>
    <property type="match status" value="1"/>
</dbReference>
<evidence type="ECO:0000313" key="3">
    <source>
        <dbReference type="EMBL" id="CAB4789880.1"/>
    </source>
</evidence>
<accession>A0A6J6WXK4</accession>
<dbReference type="PANTHER" id="PTHR10566:SF113">
    <property type="entry name" value="PROTEIN ACTIVITY OF BC1 COMPLEX KINASE 7, CHLOROPLASTIC"/>
    <property type="match status" value="1"/>
</dbReference>